<keyword evidence="6 12" id="KW-0915">Sodium</keyword>
<dbReference type="GO" id="GO:0140114">
    <property type="term" value="P:cellular detoxification of fluoride"/>
    <property type="evidence" value="ECO:0007669"/>
    <property type="project" value="UniProtKB-UniRule"/>
</dbReference>
<comment type="catalytic activity">
    <reaction evidence="11">
        <text>fluoride(in) = fluoride(out)</text>
        <dbReference type="Rhea" id="RHEA:76159"/>
        <dbReference type="ChEBI" id="CHEBI:17051"/>
    </reaction>
    <physiologicalReaction direction="left-to-right" evidence="11">
        <dbReference type="Rhea" id="RHEA:76160"/>
    </physiologicalReaction>
</comment>
<dbReference type="HAMAP" id="MF_00454">
    <property type="entry name" value="FluC"/>
    <property type="match status" value="1"/>
</dbReference>
<comment type="similarity">
    <text evidence="10 12">Belongs to the fluoride channel Fluc/FEX (TC 1.A.43) family.</text>
</comment>
<keyword evidence="5 12" id="KW-1133">Transmembrane helix</keyword>
<feature type="transmembrane region" description="Helical" evidence="12">
    <location>
        <begin position="67"/>
        <end position="87"/>
    </location>
</feature>
<evidence type="ECO:0000256" key="1">
    <source>
        <dbReference type="ARBA" id="ARBA00004651"/>
    </source>
</evidence>
<evidence type="ECO:0000256" key="7">
    <source>
        <dbReference type="ARBA" id="ARBA00023065"/>
    </source>
</evidence>
<evidence type="ECO:0000256" key="12">
    <source>
        <dbReference type="HAMAP-Rule" id="MF_00454"/>
    </source>
</evidence>
<dbReference type="NCBIfam" id="TIGR00494">
    <property type="entry name" value="crcB"/>
    <property type="match status" value="1"/>
</dbReference>
<dbReference type="PANTHER" id="PTHR28259:SF1">
    <property type="entry name" value="FLUORIDE EXPORT PROTEIN 1-RELATED"/>
    <property type="match status" value="1"/>
</dbReference>
<reference evidence="13 14" key="1">
    <citation type="submission" date="2019-03" db="EMBL/GenBank/DDBJ databases">
        <title>Genomic Encyclopedia of Archaeal and Bacterial Type Strains, Phase II (KMG-II): from individual species to whole genera.</title>
        <authorList>
            <person name="Goeker M."/>
        </authorList>
    </citation>
    <scope>NUCLEOTIDE SEQUENCE [LARGE SCALE GENOMIC DNA]</scope>
    <source>
        <strain evidence="13 14">DSM 26433</strain>
    </source>
</reference>
<evidence type="ECO:0000256" key="2">
    <source>
        <dbReference type="ARBA" id="ARBA00022475"/>
    </source>
</evidence>
<evidence type="ECO:0000256" key="11">
    <source>
        <dbReference type="ARBA" id="ARBA00035585"/>
    </source>
</evidence>
<comment type="function">
    <text evidence="12">Fluoride-specific ion channel. Important for reducing fluoride concentration in the cell, thus reducing its toxicity.</text>
</comment>
<comment type="subcellular location">
    <subcellularLocation>
        <location evidence="1 12">Cell membrane</location>
        <topology evidence="1 12">Multi-pass membrane protein</topology>
    </subcellularLocation>
</comment>
<dbReference type="OrthoDB" id="9806299at2"/>
<sequence length="128" mass="12890">MLSVAYVALGGAVGAALRYLVGLSIVRAIGPSALSGFPIAIITVNVIGSFLMGVFVVAAAQRGLTHFSPLVMTGLLGGFTTFSAFSLETVTLIERGQWGAAGVYVALSVVGSVGALFLGVLVARGVFA</sequence>
<accession>A0A4R1MZU5</accession>
<keyword evidence="8 12" id="KW-0472">Membrane</keyword>
<comment type="caution">
    <text evidence="13">The sequence shown here is derived from an EMBL/GenBank/DDBJ whole genome shotgun (WGS) entry which is preliminary data.</text>
</comment>
<evidence type="ECO:0000256" key="4">
    <source>
        <dbReference type="ARBA" id="ARBA00022692"/>
    </source>
</evidence>
<keyword evidence="12" id="KW-0479">Metal-binding</keyword>
<evidence type="ECO:0000256" key="8">
    <source>
        <dbReference type="ARBA" id="ARBA00023136"/>
    </source>
</evidence>
<evidence type="ECO:0000313" key="14">
    <source>
        <dbReference type="Proteomes" id="UP000295673"/>
    </source>
</evidence>
<dbReference type="EMBL" id="SMGR01000007">
    <property type="protein sequence ID" value="TCK98877.1"/>
    <property type="molecule type" value="Genomic_DNA"/>
</dbReference>
<evidence type="ECO:0000256" key="5">
    <source>
        <dbReference type="ARBA" id="ARBA00022989"/>
    </source>
</evidence>
<dbReference type="PANTHER" id="PTHR28259">
    <property type="entry name" value="FLUORIDE EXPORT PROTEIN 1-RELATED"/>
    <property type="match status" value="1"/>
</dbReference>
<keyword evidence="2 12" id="KW-1003">Cell membrane</keyword>
<dbReference type="Pfam" id="PF02537">
    <property type="entry name" value="CRCB"/>
    <property type="match status" value="1"/>
</dbReference>
<dbReference type="GO" id="GO:0062054">
    <property type="term" value="F:fluoride channel activity"/>
    <property type="evidence" value="ECO:0007669"/>
    <property type="project" value="UniProtKB-UniRule"/>
</dbReference>
<feature type="binding site" evidence="12">
    <location>
        <position position="77"/>
    </location>
    <ligand>
        <name>Na(+)</name>
        <dbReference type="ChEBI" id="CHEBI:29101"/>
        <note>structural</note>
    </ligand>
</feature>
<evidence type="ECO:0000256" key="10">
    <source>
        <dbReference type="ARBA" id="ARBA00035120"/>
    </source>
</evidence>
<dbReference type="RefSeq" id="WP_132862217.1">
    <property type="nucleotide sequence ID" value="NZ_SMGR01000007.1"/>
</dbReference>
<comment type="activity regulation">
    <text evidence="12">Na(+) is not transported, but it plays an essential structural role and its presence is essential for fluoride channel function.</text>
</comment>
<dbReference type="NCBIfam" id="NF010805">
    <property type="entry name" value="PRK14209.1"/>
    <property type="match status" value="1"/>
</dbReference>
<keyword evidence="9 12" id="KW-0407">Ion channel</keyword>
<protein>
    <recommendedName>
        <fullName evidence="12">Fluoride-specific ion channel FluC</fullName>
    </recommendedName>
</protein>
<keyword evidence="14" id="KW-1185">Reference proteome</keyword>
<name>A0A4R1MZU5_9RHOB</name>
<feature type="binding site" evidence="12">
    <location>
        <position position="80"/>
    </location>
    <ligand>
        <name>Na(+)</name>
        <dbReference type="ChEBI" id="CHEBI:29101"/>
        <note>structural</note>
    </ligand>
</feature>
<keyword evidence="4 12" id="KW-0812">Transmembrane</keyword>
<feature type="transmembrane region" description="Helical" evidence="12">
    <location>
        <begin position="99"/>
        <end position="123"/>
    </location>
</feature>
<evidence type="ECO:0000256" key="6">
    <source>
        <dbReference type="ARBA" id="ARBA00023053"/>
    </source>
</evidence>
<evidence type="ECO:0000313" key="13">
    <source>
        <dbReference type="EMBL" id="TCK98877.1"/>
    </source>
</evidence>
<dbReference type="InterPro" id="IPR003691">
    <property type="entry name" value="FluC"/>
</dbReference>
<feature type="transmembrane region" description="Helical" evidence="12">
    <location>
        <begin position="38"/>
        <end position="60"/>
    </location>
</feature>
<dbReference type="Proteomes" id="UP000295673">
    <property type="component" value="Unassembled WGS sequence"/>
</dbReference>
<keyword evidence="7 12" id="KW-0406">Ion transport</keyword>
<proteinExistence type="inferred from homology"/>
<dbReference type="AlphaFoldDB" id="A0A4R1MZU5"/>
<dbReference type="GO" id="GO:0046872">
    <property type="term" value="F:metal ion binding"/>
    <property type="evidence" value="ECO:0007669"/>
    <property type="project" value="UniProtKB-KW"/>
</dbReference>
<evidence type="ECO:0000256" key="3">
    <source>
        <dbReference type="ARBA" id="ARBA00022519"/>
    </source>
</evidence>
<keyword evidence="3" id="KW-0997">Cell inner membrane</keyword>
<organism evidence="13 14">
    <name type="scientific">Shimia isoporae</name>
    <dbReference type="NCBI Taxonomy" id="647720"/>
    <lineage>
        <taxon>Bacteria</taxon>
        <taxon>Pseudomonadati</taxon>
        <taxon>Pseudomonadota</taxon>
        <taxon>Alphaproteobacteria</taxon>
        <taxon>Rhodobacterales</taxon>
        <taxon>Roseobacteraceae</taxon>
    </lineage>
</organism>
<keyword evidence="12" id="KW-0813">Transport</keyword>
<dbReference type="GO" id="GO:0005886">
    <property type="term" value="C:plasma membrane"/>
    <property type="evidence" value="ECO:0007669"/>
    <property type="project" value="UniProtKB-SubCell"/>
</dbReference>
<evidence type="ECO:0000256" key="9">
    <source>
        <dbReference type="ARBA" id="ARBA00023303"/>
    </source>
</evidence>
<gene>
    <name evidence="12" type="primary">fluC</name>
    <name evidence="12" type="synonym">crcB</name>
    <name evidence="13" type="ORF">BXY66_4119</name>
</gene>